<dbReference type="EMBL" id="BPLQ01012307">
    <property type="protein sequence ID" value="GIY64301.1"/>
    <property type="molecule type" value="Genomic_DNA"/>
</dbReference>
<keyword evidence="2" id="KW-1185">Reference proteome</keyword>
<name>A0AAV4V2D8_9ARAC</name>
<evidence type="ECO:0000313" key="1">
    <source>
        <dbReference type="EMBL" id="GIY64301.1"/>
    </source>
</evidence>
<proteinExistence type="predicted"/>
<gene>
    <name evidence="1" type="ORF">CDAR_189861</name>
</gene>
<accession>A0AAV4V2D8</accession>
<organism evidence="1 2">
    <name type="scientific">Caerostris darwini</name>
    <dbReference type="NCBI Taxonomy" id="1538125"/>
    <lineage>
        <taxon>Eukaryota</taxon>
        <taxon>Metazoa</taxon>
        <taxon>Ecdysozoa</taxon>
        <taxon>Arthropoda</taxon>
        <taxon>Chelicerata</taxon>
        <taxon>Arachnida</taxon>
        <taxon>Araneae</taxon>
        <taxon>Araneomorphae</taxon>
        <taxon>Entelegynae</taxon>
        <taxon>Araneoidea</taxon>
        <taxon>Araneidae</taxon>
        <taxon>Caerostris</taxon>
    </lineage>
</organism>
<protein>
    <submittedName>
        <fullName evidence="1">Uncharacterized protein</fullName>
    </submittedName>
</protein>
<reference evidence="1 2" key="1">
    <citation type="submission" date="2021-06" db="EMBL/GenBank/DDBJ databases">
        <title>Caerostris darwini draft genome.</title>
        <authorList>
            <person name="Kono N."/>
            <person name="Arakawa K."/>
        </authorList>
    </citation>
    <scope>NUCLEOTIDE SEQUENCE [LARGE SCALE GENOMIC DNA]</scope>
</reference>
<evidence type="ECO:0000313" key="2">
    <source>
        <dbReference type="Proteomes" id="UP001054837"/>
    </source>
</evidence>
<sequence>MGWEGRRSLTLHARGCSCACARGGVGDFSRGHCCDCWRVPGRGDTLRRTREGTFSHCTLSENVPSTPLHTLLIEPLLSFLSPIPMIS</sequence>
<dbReference type="AlphaFoldDB" id="A0AAV4V2D8"/>
<comment type="caution">
    <text evidence="1">The sequence shown here is derived from an EMBL/GenBank/DDBJ whole genome shotgun (WGS) entry which is preliminary data.</text>
</comment>
<dbReference type="Proteomes" id="UP001054837">
    <property type="component" value="Unassembled WGS sequence"/>
</dbReference>